<keyword evidence="1" id="KW-1133">Transmembrane helix</keyword>
<proteinExistence type="predicted"/>
<name>A0A8J4H5E8_9BACL</name>
<dbReference type="NCBIfam" id="TIGR00277">
    <property type="entry name" value="HDIG"/>
    <property type="match status" value="1"/>
</dbReference>
<reference evidence="3" key="1">
    <citation type="submission" date="2021-04" db="EMBL/GenBank/DDBJ databases">
        <title>Draft genome sequence of Xylanibacillus composti strain K13.</title>
        <authorList>
            <person name="Uke A."/>
            <person name="Chhe C."/>
            <person name="Baramee S."/>
            <person name="Kosugi A."/>
        </authorList>
    </citation>
    <scope>NUCLEOTIDE SEQUENCE</scope>
    <source>
        <strain evidence="3">K13</strain>
    </source>
</reference>
<dbReference type="InterPro" id="IPR037522">
    <property type="entry name" value="HD_GYP_dom"/>
</dbReference>
<dbReference type="PANTHER" id="PTHR43155">
    <property type="entry name" value="CYCLIC DI-GMP PHOSPHODIESTERASE PA4108-RELATED"/>
    <property type="match status" value="1"/>
</dbReference>
<comment type="caution">
    <text evidence="3">The sequence shown here is derived from an EMBL/GenBank/DDBJ whole genome shotgun (WGS) entry which is preliminary data.</text>
</comment>
<dbReference type="Proteomes" id="UP000677918">
    <property type="component" value="Unassembled WGS sequence"/>
</dbReference>
<dbReference type="SUPFAM" id="SSF109604">
    <property type="entry name" value="HD-domain/PDEase-like"/>
    <property type="match status" value="1"/>
</dbReference>
<evidence type="ECO:0000313" key="3">
    <source>
        <dbReference type="EMBL" id="GIQ71144.1"/>
    </source>
</evidence>
<feature type="domain" description="HD-GYP" evidence="2">
    <location>
        <begin position="107"/>
        <end position="303"/>
    </location>
</feature>
<dbReference type="CDD" id="cd00077">
    <property type="entry name" value="HDc"/>
    <property type="match status" value="1"/>
</dbReference>
<dbReference type="Gene3D" id="1.10.3210.10">
    <property type="entry name" value="Hypothetical protein af1432"/>
    <property type="match status" value="1"/>
</dbReference>
<organism evidence="3 4">
    <name type="scientific">Xylanibacillus composti</name>
    <dbReference type="NCBI Taxonomy" id="1572762"/>
    <lineage>
        <taxon>Bacteria</taxon>
        <taxon>Bacillati</taxon>
        <taxon>Bacillota</taxon>
        <taxon>Bacilli</taxon>
        <taxon>Bacillales</taxon>
        <taxon>Paenibacillaceae</taxon>
        <taxon>Xylanibacillus</taxon>
    </lineage>
</organism>
<evidence type="ECO:0000259" key="2">
    <source>
        <dbReference type="PROSITE" id="PS51832"/>
    </source>
</evidence>
<protein>
    <submittedName>
        <fullName evidence="3">HD family phosphohydrolase</fullName>
    </submittedName>
</protein>
<accession>A0A8J4H5E8</accession>
<gene>
    <name evidence="3" type="ORF">XYCOK13_39680</name>
</gene>
<dbReference type="InterPro" id="IPR003607">
    <property type="entry name" value="HD/PDEase_dom"/>
</dbReference>
<feature type="transmembrane region" description="Helical" evidence="1">
    <location>
        <begin position="20"/>
        <end position="37"/>
    </location>
</feature>
<dbReference type="AlphaFoldDB" id="A0A8J4H5E8"/>
<evidence type="ECO:0000256" key="1">
    <source>
        <dbReference type="SAM" id="Phobius"/>
    </source>
</evidence>
<dbReference type="InterPro" id="IPR006675">
    <property type="entry name" value="HDIG_dom"/>
</dbReference>
<dbReference type="PROSITE" id="PS51832">
    <property type="entry name" value="HD_GYP"/>
    <property type="match status" value="1"/>
</dbReference>
<dbReference type="PANTHER" id="PTHR43155:SF2">
    <property type="entry name" value="CYCLIC DI-GMP PHOSPHODIESTERASE PA4108"/>
    <property type="match status" value="1"/>
</dbReference>
<dbReference type="RefSeq" id="WP_213413944.1">
    <property type="nucleotide sequence ID" value="NZ_BOVK01000072.1"/>
</dbReference>
<keyword evidence="4" id="KW-1185">Reference proteome</keyword>
<evidence type="ECO:0000313" key="4">
    <source>
        <dbReference type="Proteomes" id="UP000677918"/>
    </source>
</evidence>
<dbReference type="EMBL" id="BOVK01000072">
    <property type="protein sequence ID" value="GIQ71144.1"/>
    <property type="molecule type" value="Genomic_DNA"/>
</dbReference>
<dbReference type="SMART" id="SM00471">
    <property type="entry name" value="HDc"/>
    <property type="match status" value="1"/>
</dbReference>
<keyword evidence="1" id="KW-0472">Membrane</keyword>
<dbReference type="Pfam" id="PF13487">
    <property type="entry name" value="HD_5"/>
    <property type="match status" value="1"/>
</dbReference>
<sequence length="344" mass="38764">MEKRALSSQQIMGRRILRDIFNAGGLLLISAHSIISTEHIQILERHGITLTSQDVAEMGTYSEAEAFEYGPVIQEAVVQARRLFHEIRETREIPLADLRKNVIPIIQEAARTQQLFGLFACLQAKDDYTYRHNIAVGTIASLLGIWLKLPQQELMQLATAGLLHDVGKMLVPEEVLNKPGKLTGEEYEIMKSHTVLGYGILRETVGVNHRQALVALQHHERMDGSGYPFGLTQERIDAFSRIVSVADVFHAMTSKRVYRHPAPFYEVLSQMEKDIFGVLDPVVTRLFIEKIMQSLIGHSVRLTDESEGIILTVHPHNPTRPLVQAGSRFVDLSQDLSLHIQQIL</sequence>
<keyword evidence="1" id="KW-0812">Transmembrane</keyword>